<dbReference type="CDD" id="cd05006">
    <property type="entry name" value="SIS_GmhA"/>
    <property type="match status" value="1"/>
</dbReference>
<organism evidence="2 3">
    <name type="scientific">Paludibacterium paludis</name>
    <dbReference type="NCBI Taxonomy" id="1225769"/>
    <lineage>
        <taxon>Bacteria</taxon>
        <taxon>Pseudomonadati</taxon>
        <taxon>Pseudomonadota</taxon>
        <taxon>Betaproteobacteria</taxon>
        <taxon>Neisseriales</taxon>
        <taxon>Chromobacteriaceae</taxon>
        <taxon>Paludibacterium</taxon>
    </lineage>
</organism>
<comment type="caution">
    <text evidence="2">The sequence shown here is derived from an EMBL/GenBank/DDBJ whole genome shotgun (WGS) entry which is preliminary data.</text>
</comment>
<dbReference type="InterPro" id="IPR046348">
    <property type="entry name" value="SIS_dom_sf"/>
</dbReference>
<evidence type="ECO:0000313" key="2">
    <source>
        <dbReference type="EMBL" id="GGY28010.1"/>
    </source>
</evidence>
<name>A0A918UBS9_9NEIS</name>
<proteinExistence type="predicted"/>
<evidence type="ECO:0000313" key="3">
    <source>
        <dbReference type="Proteomes" id="UP000645257"/>
    </source>
</evidence>
<dbReference type="PANTHER" id="PTHR30390">
    <property type="entry name" value="SEDOHEPTULOSE 7-PHOSPHATE ISOMERASE / DNAA INITIATOR-ASSOCIATING FACTOR FOR REPLICATION INITIATION"/>
    <property type="match status" value="1"/>
</dbReference>
<dbReference type="Proteomes" id="UP000645257">
    <property type="component" value="Unassembled WGS sequence"/>
</dbReference>
<dbReference type="SUPFAM" id="SSF53697">
    <property type="entry name" value="SIS domain"/>
    <property type="match status" value="1"/>
</dbReference>
<keyword evidence="3" id="KW-1185">Reference proteome</keyword>
<dbReference type="PROSITE" id="PS51464">
    <property type="entry name" value="SIS"/>
    <property type="match status" value="1"/>
</dbReference>
<dbReference type="GO" id="GO:1901135">
    <property type="term" value="P:carbohydrate derivative metabolic process"/>
    <property type="evidence" value="ECO:0007669"/>
    <property type="project" value="InterPro"/>
</dbReference>
<protein>
    <recommendedName>
        <fullName evidence="1">SIS domain-containing protein</fullName>
    </recommendedName>
</protein>
<dbReference type="RefSeq" id="WP_189536603.1">
    <property type="nucleotide sequence ID" value="NZ_BMYX01000025.1"/>
</dbReference>
<reference evidence="2" key="1">
    <citation type="journal article" date="2014" name="Int. J. Syst. Evol. Microbiol.">
        <title>Complete genome sequence of Corynebacterium casei LMG S-19264T (=DSM 44701T), isolated from a smear-ripened cheese.</title>
        <authorList>
            <consortium name="US DOE Joint Genome Institute (JGI-PGF)"/>
            <person name="Walter F."/>
            <person name="Albersmeier A."/>
            <person name="Kalinowski J."/>
            <person name="Ruckert C."/>
        </authorList>
    </citation>
    <scope>NUCLEOTIDE SEQUENCE</scope>
    <source>
        <strain evidence="2">KCTC 32182</strain>
    </source>
</reference>
<dbReference type="PANTHER" id="PTHR30390:SF7">
    <property type="entry name" value="PHOSPHOHEPTOSE ISOMERASE"/>
    <property type="match status" value="1"/>
</dbReference>
<accession>A0A918UBS9</accession>
<sequence>MNAGTLALAAGQFGRVMAAIECAKDGEALGADEAIAETLAALRAVRGDGGSVWIIGNGGSAAVASHIQNDLMNKDGIRSQVLHEPALLTCMSNDFGYDKAYARLVGHYARPGDMLIAISSSGRSPNILAAVAAARDHDVRIVTASGFDAANPLRAAGGISFWSPSHDYGEVELSHLFLLHYIADRLADPS</sequence>
<dbReference type="InterPro" id="IPR035461">
    <property type="entry name" value="GmhA/DiaA"/>
</dbReference>
<dbReference type="InterPro" id="IPR050099">
    <property type="entry name" value="SIS_GmhA/DiaA_subfam"/>
</dbReference>
<dbReference type="GO" id="GO:0097367">
    <property type="term" value="F:carbohydrate derivative binding"/>
    <property type="evidence" value="ECO:0007669"/>
    <property type="project" value="InterPro"/>
</dbReference>
<feature type="domain" description="SIS" evidence="1">
    <location>
        <begin position="41"/>
        <end position="190"/>
    </location>
</feature>
<dbReference type="Gene3D" id="3.40.50.10490">
    <property type="entry name" value="Glucose-6-phosphate isomerase like protein, domain 1"/>
    <property type="match status" value="1"/>
</dbReference>
<gene>
    <name evidence="2" type="ORF">GCM10011289_34200</name>
</gene>
<dbReference type="EMBL" id="BMYX01000025">
    <property type="protein sequence ID" value="GGY28010.1"/>
    <property type="molecule type" value="Genomic_DNA"/>
</dbReference>
<evidence type="ECO:0000259" key="1">
    <source>
        <dbReference type="PROSITE" id="PS51464"/>
    </source>
</evidence>
<reference evidence="2" key="2">
    <citation type="submission" date="2020-09" db="EMBL/GenBank/DDBJ databases">
        <authorList>
            <person name="Sun Q."/>
            <person name="Kim S."/>
        </authorList>
    </citation>
    <scope>NUCLEOTIDE SEQUENCE</scope>
    <source>
        <strain evidence="2">KCTC 32182</strain>
    </source>
</reference>
<dbReference type="InterPro" id="IPR001347">
    <property type="entry name" value="SIS_dom"/>
</dbReference>
<dbReference type="AlphaFoldDB" id="A0A918UBS9"/>
<dbReference type="Pfam" id="PF13580">
    <property type="entry name" value="SIS_2"/>
    <property type="match status" value="1"/>
</dbReference>